<sequence>MLESWDAAGRDEWGVDAAFSPALYWSYRLAGWALLHLGEDAASLAFLFC</sequence>
<dbReference type="Proteomes" id="UP001528672">
    <property type="component" value="Unassembled WGS sequence"/>
</dbReference>
<reference evidence="1 2" key="1">
    <citation type="submission" date="2023-02" db="EMBL/GenBank/DDBJ databases">
        <title>Bacterial whole genome sequence for Curvibacter sp. HBC28.</title>
        <authorList>
            <person name="Le V."/>
            <person name="Ko S.-R."/>
            <person name="Ahn C.-Y."/>
            <person name="Oh H.-M."/>
        </authorList>
    </citation>
    <scope>NUCLEOTIDE SEQUENCE [LARGE SCALE GENOMIC DNA]</scope>
    <source>
        <strain evidence="1 2">HBC28</strain>
    </source>
</reference>
<protein>
    <submittedName>
        <fullName evidence="1">Uncharacterized protein</fullName>
    </submittedName>
</protein>
<evidence type="ECO:0000313" key="1">
    <source>
        <dbReference type="EMBL" id="MDD0815403.1"/>
    </source>
</evidence>
<name>A0ABT5MFQ0_9BURK</name>
<keyword evidence="2" id="KW-1185">Reference proteome</keyword>
<comment type="caution">
    <text evidence="1">The sequence shown here is derived from an EMBL/GenBank/DDBJ whole genome shotgun (WGS) entry which is preliminary data.</text>
</comment>
<organism evidence="1 2">
    <name type="scientific">Curvibacter microcysteis</name>
    <dbReference type="NCBI Taxonomy" id="3026419"/>
    <lineage>
        <taxon>Bacteria</taxon>
        <taxon>Pseudomonadati</taxon>
        <taxon>Pseudomonadota</taxon>
        <taxon>Betaproteobacteria</taxon>
        <taxon>Burkholderiales</taxon>
        <taxon>Comamonadaceae</taxon>
        <taxon>Curvibacter</taxon>
    </lineage>
</organism>
<dbReference type="RefSeq" id="WP_273927102.1">
    <property type="nucleotide sequence ID" value="NZ_JAQSIO010000004.1"/>
</dbReference>
<gene>
    <name evidence="1" type="ORF">PSQ39_12260</name>
</gene>
<accession>A0ABT5MFQ0</accession>
<dbReference type="EMBL" id="JAQSIO010000004">
    <property type="protein sequence ID" value="MDD0815403.1"/>
    <property type="molecule type" value="Genomic_DNA"/>
</dbReference>
<proteinExistence type="predicted"/>
<evidence type="ECO:0000313" key="2">
    <source>
        <dbReference type="Proteomes" id="UP001528672"/>
    </source>
</evidence>